<evidence type="ECO:0000256" key="1">
    <source>
        <dbReference type="ARBA" id="ARBA00022763"/>
    </source>
</evidence>
<feature type="region of interest" description="Disordered" evidence="3">
    <location>
        <begin position="1"/>
        <end position="45"/>
    </location>
</feature>
<dbReference type="InterPro" id="IPR051912">
    <property type="entry name" value="Alkylbase_DNA_Glycosylase/TA"/>
</dbReference>
<gene>
    <name evidence="4" type="ORF">KFE25_014368</name>
</gene>
<evidence type="ECO:0000313" key="4">
    <source>
        <dbReference type="EMBL" id="KAG8459805.1"/>
    </source>
</evidence>
<proteinExistence type="predicted"/>
<keyword evidence="1" id="KW-0227">DNA damage</keyword>
<keyword evidence="2" id="KW-0234">DNA repair</keyword>
<dbReference type="EMBL" id="JAGTXO010000037">
    <property type="protein sequence ID" value="KAG8459805.1"/>
    <property type="molecule type" value="Genomic_DNA"/>
</dbReference>
<dbReference type="GO" id="GO:0032993">
    <property type="term" value="C:protein-DNA complex"/>
    <property type="evidence" value="ECO:0007669"/>
    <property type="project" value="TreeGrafter"/>
</dbReference>
<sequence length="261" mass="28104">MPAKRKSDASEGAEHGSGKKARPDKEQVELTYLGEGGSNVRPPASLKDKMREALAHLRGNESLAPIIAAIEEKKPGDALVDSLVAGASMDPFCCVWEAIAHTRQQAKTADSTVASVKSACAGTDDETTPKTPTPEQVLSSAEQVHKLMKGKKGNYVLSAATFFKERGDEFSADAKADATDEELWKSELTAEIDGLGPSIMRTVMLKAYGRLDVLPAGVKLVDDFVKAERKKGKGEEEVVKAWRPYRGVAALLLWEHAALSQ</sequence>
<keyword evidence="5" id="KW-1185">Reference proteome</keyword>
<dbReference type="Gene3D" id="1.10.340.30">
    <property type="entry name" value="Hypothetical protein, domain 2"/>
    <property type="match status" value="1"/>
</dbReference>
<dbReference type="Proteomes" id="UP000751190">
    <property type="component" value="Unassembled WGS sequence"/>
</dbReference>
<reference evidence="4" key="1">
    <citation type="submission" date="2021-05" db="EMBL/GenBank/DDBJ databases">
        <title>The genome of the haptophyte Pavlova lutheri (Diacronema luteri, Pavlovales) - a model for lipid biosynthesis in eukaryotic algae.</title>
        <authorList>
            <person name="Hulatt C.J."/>
            <person name="Posewitz M.C."/>
        </authorList>
    </citation>
    <scope>NUCLEOTIDE SEQUENCE</scope>
    <source>
        <strain evidence="4">NIVA-4/92</strain>
    </source>
</reference>
<dbReference type="GO" id="GO:0006285">
    <property type="term" value="P:base-excision repair, AP site formation"/>
    <property type="evidence" value="ECO:0007669"/>
    <property type="project" value="TreeGrafter"/>
</dbReference>
<dbReference type="GO" id="GO:0008725">
    <property type="term" value="F:DNA-3-methyladenine glycosylase activity"/>
    <property type="evidence" value="ECO:0007669"/>
    <property type="project" value="TreeGrafter"/>
</dbReference>
<comment type="caution">
    <text evidence="4">The sequence shown here is derived from an EMBL/GenBank/DDBJ whole genome shotgun (WGS) entry which is preliminary data.</text>
</comment>
<organism evidence="4 5">
    <name type="scientific">Diacronema lutheri</name>
    <name type="common">Unicellular marine alga</name>
    <name type="synonym">Monochrysis lutheri</name>
    <dbReference type="NCBI Taxonomy" id="2081491"/>
    <lineage>
        <taxon>Eukaryota</taxon>
        <taxon>Haptista</taxon>
        <taxon>Haptophyta</taxon>
        <taxon>Pavlovophyceae</taxon>
        <taxon>Pavlovales</taxon>
        <taxon>Pavlovaceae</taxon>
        <taxon>Diacronema</taxon>
    </lineage>
</organism>
<protein>
    <recommendedName>
        <fullName evidence="6">HhH-GPD domain-containing protein</fullName>
    </recommendedName>
</protein>
<feature type="compositionally biased region" description="Basic and acidic residues" evidence="3">
    <location>
        <begin position="1"/>
        <end position="28"/>
    </location>
</feature>
<dbReference type="GO" id="GO:0006307">
    <property type="term" value="P:DNA alkylation repair"/>
    <property type="evidence" value="ECO:0007669"/>
    <property type="project" value="TreeGrafter"/>
</dbReference>
<dbReference type="GO" id="GO:0032131">
    <property type="term" value="F:alkylated DNA binding"/>
    <property type="evidence" value="ECO:0007669"/>
    <property type="project" value="TreeGrafter"/>
</dbReference>
<name>A0A8J5XJK4_DIALT</name>
<dbReference type="PANTHER" id="PTHR43003:SF5">
    <property type="entry name" value="DNA-3-METHYLADENINE GLYCOSYLASE"/>
    <property type="match status" value="1"/>
</dbReference>
<dbReference type="AlphaFoldDB" id="A0A8J5XJK4"/>
<evidence type="ECO:0000256" key="2">
    <source>
        <dbReference type="ARBA" id="ARBA00023204"/>
    </source>
</evidence>
<dbReference type="PANTHER" id="PTHR43003">
    <property type="entry name" value="DNA-3-METHYLADENINE GLYCOSYLASE"/>
    <property type="match status" value="1"/>
</dbReference>
<evidence type="ECO:0008006" key="6">
    <source>
        <dbReference type="Google" id="ProtNLM"/>
    </source>
</evidence>
<dbReference type="InterPro" id="IPR011257">
    <property type="entry name" value="DNA_glycosylase"/>
</dbReference>
<dbReference type="SUPFAM" id="SSF48150">
    <property type="entry name" value="DNA-glycosylase"/>
    <property type="match status" value="1"/>
</dbReference>
<accession>A0A8J5XJK4</accession>
<evidence type="ECO:0000313" key="5">
    <source>
        <dbReference type="Proteomes" id="UP000751190"/>
    </source>
</evidence>
<evidence type="ECO:0000256" key="3">
    <source>
        <dbReference type="SAM" id="MobiDB-lite"/>
    </source>
</evidence>
<dbReference type="GO" id="GO:0043916">
    <property type="term" value="F:DNA-7-methylguanine glycosylase activity"/>
    <property type="evidence" value="ECO:0007669"/>
    <property type="project" value="TreeGrafter"/>
</dbReference>
<dbReference type="Gene3D" id="1.10.1670.40">
    <property type="match status" value="1"/>
</dbReference>